<dbReference type="PROSITE" id="PS51450">
    <property type="entry name" value="LRR"/>
    <property type="match status" value="1"/>
</dbReference>
<dbReference type="SMART" id="SM00369">
    <property type="entry name" value="LRR_TYP"/>
    <property type="match status" value="6"/>
</dbReference>
<dbReference type="Pfam" id="PF13855">
    <property type="entry name" value="LRR_8"/>
    <property type="match status" value="1"/>
</dbReference>
<organism evidence="3 4">
    <name type="scientific">Aquatica leii</name>
    <dbReference type="NCBI Taxonomy" id="1421715"/>
    <lineage>
        <taxon>Eukaryota</taxon>
        <taxon>Metazoa</taxon>
        <taxon>Ecdysozoa</taxon>
        <taxon>Arthropoda</taxon>
        <taxon>Hexapoda</taxon>
        <taxon>Insecta</taxon>
        <taxon>Pterygota</taxon>
        <taxon>Neoptera</taxon>
        <taxon>Endopterygota</taxon>
        <taxon>Coleoptera</taxon>
        <taxon>Polyphaga</taxon>
        <taxon>Elateriformia</taxon>
        <taxon>Elateroidea</taxon>
        <taxon>Lampyridae</taxon>
        <taxon>Luciolinae</taxon>
        <taxon>Aquatica</taxon>
    </lineage>
</organism>
<accession>A0AAN7QBA1</accession>
<dbReference type="PANTHER" id="PTHR48051">
    <property type="match status" value="1"/>
</dbReference>
<keyword evidence="4" id="KW-1185">Reference proteome</keyword>
<gene>
    <name evidence="3" type="ORF">RN001_002836</name>
</gene>
<name>A0AAN7QBA1_9COLE</name>
<dbReference type="InterPro" id="IPR001611">
    <property type="entry name" value="Leu-rich_rpt"/>
</dbReference>
<dbReference type="Proteomes" id="UP001353858">
    <property type="component" value="Unassembled WGS sequence"/>
</dbReference>
<evidence type="ECO:0000313" key="4">
    <source>
        <dbReference type="Proteomes" id="UP001353858"/>
    </source>
</evidence>
<sequence length="478" mass="54858">MNSNLVSRFVKVVVINETNGSTLKGITNDDKSLLNGHNILELNLTENANVDAILQAPRVSLSSLISLNLSQCNLNSIPDAFKDLTINELNLSHNSLNKVPGCIIDGLKSLQVIDVSHNQLTYFQEPMCVKKLRILHVNNNKLINIPEWVLKLHAFNLEELNYSFNDLTSLEESRFHQVPTYELKNLIIKNCSIRNSDVVHLKNIKSLRFLDLSNENDNKLFNSITNCDELLNKPRWDDRLKILCLNYLGISDLPNEIALLVSLEELFVSKNELLWLPESIVTLQNLRLLDLSFNKLVCLPQHFYKIQTLQILILAHNSLSSFIYSYPPNLKKLDLYDNLLESYNDMCLGDIQIDLEMNYIDTLILNEKYQSLKKSLRVNLNEIRCDGSKELVNEYSESESSASTAYSSTEEKECINKTYEDKFEEYWSSDGTVDLCKNGCTLSDNEWTGCEEKSNVNVKKKVVRRYPSWIFQDVDVIN</sequence>
<reference evidence="4" key="1">
    <citation type="submission" date="2023-01" db="EMBL/GenBank/DDBJ databases">
        <title>Key to firefly adult light organ development and bioluminescence: homeobox transcription factors regulate luciferase expression and transportation to peroxisome.</title>
        <authorList>
            <person name="Fu X."/>
        </authorList>
    </citation>
    <scope>NUCLEOTIDE SEQUENCE [LARGE SCALE GENOMIC DNA]</scope>
</reference>
<dbReference type="SMART" id="SM00364">
    <property type="entry name" value="LRR_BAC"/>
    <property type="match status" value="6"/>
</dbReference>
<dbReference type="InterPro" id="IPR050216">
    <property type="entry name" value="LRR_domain-containing"/>
</dbReference>
<dbReference type="SUPFAM" id="SSF52058">
    <property type="entry name" value="L domain-like"/>
    <property type="match status" value="1"/>
</dbReference>
<dbReference type="PANTHER" id="PTHR48051:SF1">
    <property type="entry name" value="RAS SUPPRESSOR PROTEIN 1"/>
    <property type="match status" value="1"/>
</dbReference>
<evidence type="ECO:0000256" key="1">
    <source>
        <dbReference type="ARBA" id="ARBA00022614"/>
    </source>
</evidence>
<protein>
    <submittedName>
        <fullName evidence="3">Uncharacterized protein</fullName>
    </submittedName>
</protein>
<proteinExistence type="predicted"/>
<dbReference type="EMBL" id="JARPUR010000001">
    <property type="protein sequence ID" value="KAK4886565.1"/>
    <property type="molecule type" value="Genomic_DNA"/>
</dbReference>
<evidence type="ECO:0000313" key="3">
    <source>
        <dbReference type="EMBL" id="KAK4886565.1"/>
    </source>
</evidence>
<dbReference type="AlphaFoldDB" id="A0AAN7QBA1"/>
<dbReference type="Gene3D" id="3.80.10.10">
    <property type="entry name" value="Ribonuclease Inhibitor"/>
    <property type="match status" value="2"/>
</dbReference>
<keyword evidence="2" id="KW-0677">Repeat</keyword>
<keyword evidence="1" id="KW-0433">Leucine-rich repeat</keyword>
<dbReference type="GO" id="GO:0005737">
    <property type="term" value="C:cytoplasm"/>
    <property type="evidence" value="ECO:0007669"/>
    <property type="project" value="TreeGrafter"/>
</dbReference>
<dbReference type="InterPro" id="IPR032675">
    <property type="entry name" value="LRR_dom_sf"/>
</dbReference>
<dbReference type="InterPro" id="IPR003591">
    <property type="entry name" value="Leu-rich_rpt_typical-subtyp"/>
</dbReference>
<evidence type="ECO:0000256" key="2">
    <source>
        <dbReference type="ARBA" id="ARBA00022737"/>
    </source>
</evidence>
<comment type="caution">
    <text evidence="3">The sequence shown here is derived from an EMBL/GenBank/DDBJ whole genome shotgun (WGS) entry which is preliminary data.</text>
</comment>
<dbReference type="Pfam" id="PF00560">
    <property type="entry name" value="LRR_1"/>
    <property type="match status" value="1"/>
</dbReference>